<accession>A0A7I8XM40</accession>
<dbReference type="EMBL" id="CAJFDI010000005">
    <property type="protein sequence ID" value="CAD5230710.1"/>
    <property type="molecule type" value="Genomic_DNA"/>
</dbReference>
<dbReference type="SUPFAM" id="SSF50978">
    <property type="entry name" value="WD40 repeat-like"/>
    <property type="match status" value="1"/>
</dbReference>
<dbReference type="SMR" id="A0A7I8XM40"/>
<name>A0A7I8XM40_BURXY</name>
<dbReference type="CDD" id="cd09917">
    <property type="entry name" value="F-box_SF"/>
    <property type="match status" value="1"/>
</dbReference>
<dbReference type="SUPFAM" id="SSF81383">
    <property type="entry name" value="F-box domain"/>
    <property type="match status" value="1"/>
</dbReference>
<evidence type="ECO:0000313" key="2">
    <source>
        <dbReference type="EMBL" id="CAD5230710.1"/>
    </source>
</evidence>
<reference evidence="2" key="1">
    <citation type="submission" date="2020-09" db="EMBL/GenBank/DDBJ databases">
        <authorList>
            <person name="Kikuchi T."/>
        </authorList>
    </citation>
    <scope>NUCLEOTIDE SEQUENCE</scope>
    <source>
        <strain evidence="2">Ka4C1</strain>
    </source>
</reference>
<sequence length="451" mass="51736">MLVSAGGTATRWKINGIGSGDSMTNFDVLPNELLLEIASYLPPCTLYRAVQVCRRWRRLLSDDNNRRGKNYRTDILLDMKNLNINFSSSNWKSIAIRNFKIESNWRKLNARFLDVRVEDLQVIWFRLHDDIACIFTAEKSLHVATISGNRIIAEFPDFHSISSTLEPHILFGNEGKSILFAIDGFVKVCGVDEDWNQCVALEICYPEDFVHCRPAISKLRVAFGRNRLTLYDLKTQRLIYQSKSRPCLIEKIEFSNDSLYLLYQQDNLLTILNALNGEPHKNIELKSVYSSFFIDSTWLYLCEDALAISTIVGKRDFKRIRINDEEGDLELKTLDAMDGLVATCDSRSRLRIFDMKSDTQLKFNTSFTVPGVVDARFVTASMIICEFVNNNVRLLDLQGNALQNFPSKKPSFSNPLQVRQQSRLAYIDEDESAFVLDFSVPVAEKNWRRMG</sequence>
<dbReference type="AlphaFoldDB" id="A0A7I8XM40"/>
<dbReference type="OrthoDB" id="3219396at2759"/>
<dbReference type="InterPro" id="IPR036322">
    <property type="entry name" value="WD40_repeat_dom_sf"/>
</dbReference>
<dbReference type="SMART" id="SM00256">
    <property type="entry name" value="FBOX"/>
    <property type="match status" value="1"/>
</dbReference>
<protein>
    <submittedName>
        <fullName evidence="2">(pine wood nematode) hypothetical protein</fullName>
    </submittedName>
</protein>
<gene>
    <name evidence="2" type="ORF">BXYJ_LOCUS11117</name>
</gene>
<dbReference type="EMBL" id="CAJFCV020000005">
    <property type="protein sequence ID" value="CAG9121749.1"/>
    <property type="molecule type" value="Genomic_DNA"/>
</dbReference>
<dbReference type="Proteomes" id="UP000582659">
    <property type="component" value="Unassembled WGS sequence"/>
</dbReference>
<evidence type="ECO:0000313" key="3">
    <source>
        <dbReference type="Proteomes" id="UP000659654"/>
    </source>
</evidence>
<proteinExistence type="predicted"/>
<dbReference type="PROSITE" id="PS50181">
    <property type="entry name" value="FBOX"/>
    <property type="match status" value="1"/>
</dbReference>
<dbReference type="InterPro" id="IPR036047">
    <property type="entry name" value="F-box-like_dom_sf"/>
</dbReference>
<keyword evidence="3" id="KW-1185">Reference proteome</keyword>
<dbReference type="Proteomes" id="UP000659654">
    <property type="component" value="Unassembled WGS sequence"/>
</dbReference>
<dbReference type="Gene3D" id="1.20.1280.50">
    <property type="match status" value="1"/>
</dbReference>
<dbReference type="InterPro" id="IPR001810">
    <property type="entry name" value="F-box_dom"/>
</dbReference>
<comment type="caution">
    <text evidence="2">The sequence shown here is derived from an EMBL/GenBank/DDBJ whole genome shotgun (WGS) entry which is preliminary data.</text>
</comment>
<evidence type="ECO:0000259" key="1">
    <source>
        <dbReference type="PROSITE" id="PS50181"/>
    </source>
</evidence>
<dbReference type="Pfam" id="PF12937">
    <property type="entry name" value="F-box-like"/>
    <property type="match status" value="1"/>
</dbReference>
<organism evidence="2 3">
    <name type="scientific">Bursaphelenchus xylophilus</name>
    <name type="common">Pinewood nematode worm</name>
    <name type="synonym">Aphelenchoides xylophilus</name>
    <dbReference type="NCBI Taxonomy" id="6326"/>
    <lineage>
        <taxon>Eukaryota</taxon>
        <taxon>Metazoa</taxon>
        <taxon>Ecdysozoa</taxon>
        <taxon>Nematoda</taxon>
        <taxon>Chromadorea</taxon>
        <taxon>Rhabditida</taxon>
        <taxon>Tylenchina</taxon>
        <taxon>Tylenchomorpha</taxon>
        <taxon>Aphelenchoidea</taxon>
        <taxon>Aphelenchoididae</taxon>
        <taxon>Bursaphelenchus</taxon>
    </lineage>
</organism>
<feature type="domain" description="F-box" evidence="1">
    <location>
        <begin position="23"/>
        <end position="71"/>
    </location>
</feature>